<feature type="compositionally biased region" description="Basic and acidic residues" evidence="1">
    <location>
        <begin position="792"/>
        <end position="811"/>
    </location>
</feature>
<evidence type="ECO:0000313" key="3">
    <source>
        <dbReference type="Proteomes" id="UP000008022"/>
    </source>
</evidence>
<name>A0A0E0R304_ORYRU</name>
<feature type="compositionally biased region" description="Polar residues" evidence="1">
    <location>
        <begin position="823"/>
        <end position="835"/>
    </location>
</feature>
<sequence length="915" mass="103481">MVVLANGIIQMFIKLSLRGPLSPWVPMITAKVDLAIELLEDLLGIIQTLEEKKHEKISTDLDQNFPEDTKSNGKLPAGLFQLDNIFATDYYDAHADYLQLVNYQDCELRALEFQRLALNLCTQQEPTVEGHNAGIDAFLLAAECYVNPLFLLDFHSNSESLDEIERIHAELIQGNCFSEAKHLRAKDIDLMKIYNLENKRDKAVLDLLMQAARYDFEYQGKIPDGKPFPDDVEDGKQYIEISPEARHLADAVTLVRKNQAMLCHFIMKQFERKGHSPNEILLQSLLFLLHSATDLFCPPENVIDIILKSAEDLNGKLVCLYNSVNARNNKLDRIKLHYLRRRWALLQKLVLASSGSDNTRELVSIKRDGFRFKSLVPPSAWIHKISDFSRSSSPLPRFFGWMAVSRYAKEYLNEQLFLASDFSQLTSLLSIFTDELSLMGGVTTQKAKSAKIEQSGCNNYVLLKKEPLLSDQPSMRLFQILLPELHFFFPSMSKKFDAFGQSILEAVGLQLKCLPKSAVHDVLCWFSEMCLWPYLGNIREHLAFANGVNSLKGNIAAKAKAVVFYLLESIVAEHLESIVAEHLEVIVPEMPRMVHILVSLCRASYTDVAFLDSVLCLMKPMISHFLRKSTDNGNVSGDITECSDFELLCFEELFETIQFGKQSEDTPGNKNQVPFLIFILGSLFPDLSFKRRIEILGSLLVWVDFGKIELEIVKNEKALHSFIVHPQDTMIPDMSSYYKDGNEVNKQLQQIQEDIRSLRHGLSAKRELQRELDQVELGRSSRREFSANTNSRSRERYRERDDGRGQQEGRSRGGGVEAGGSATRSFSGNLPTILQQPRERTTSDERTSTGGNYYEENAEGSGDASSVGDPESAAALEAGTRHGPRGGSKSSSSSSRQVVVERRERREGKWERKHS</sequence>
<feature type="region of interest" description="Disordered" evidence="1">
    <location>
        <begin position="779"/>
        <end position="915"/>
    </location>
</feature>
<evidence type="ECO:0000313" key="2">
    <source>
        <dbReference type="EnsemblPlants" id="ORUFI10G21150.1"/>
    </source>
</evidence>
<dbReference type="eggNOG" id="ENOG502QQZW">
    <property type="taxonomic scope" value="Eukaryota"/>
</dbReference>
<feature type="compositionally biased region" description="Low complexity" evidence="1">
    <location>
        <begin position="887"/>
        <end position="898"/>
    </location>
</feature>
<dbReference type="EnsemblPlants" id="ORUFI10G21150.1">
    <property type="protein sequence ID" value="ORUFI10G21150.1"/>
    <property type="gene ID" value="ORUFI10G21150"/>
</dbReference>
<feature type="compositionally biased region" description="Basic and acidic residues" evidence="1">
    <location>
        <begin position="837"/>
        <end position="847"/>
    </location>
</feature>
<keyword evidence="3" id="KW-1185">Reference proteome</keyword>
<organism evidence="2 3">
    <name type="scientific">Oryza rufipogon</name>
    <name type="common">Brownbeard rice</name>
    <name type="synonym">Asian wild rice</name>
    <dbReference type="NCBI Taxonomy" id="4529"/>
    <lineage>
        <taxon>Eukaryota</taxon>
        <taxon>Viridiplantae</taxon>
        <taxon>Streptophyta</taxon>
        <taxon>Embryophyta</taxon>
        <taxon>Tracheophyta</taxon>
        <taxon>Spermatophyta</taxon>
        <taxon>Magnoliopsida</taxon>
        <taxon>Liliopsida</taxon>
        <taxon>Poales</taxon>
        <taxon>Poaceae</taxon>
        <taxon>BOP clade</taxon>
        <taxon>Oryzoideae</taxon>
        <taxon>Oryzeae</taxon>
        <taxon>Oryzinae</taxon>
        <taxon>Oryza</taxon>
    </lineage>
</organism>
<protein>
    <submittedName>
        <fullName evidence="2">Uncharacterized protein</fullName>
    </submittedName>
</protein>
<feature type="compositionally biased region" description="Basic and acidic residues" evidence="1">
    <location>
        <begin position="899"/>
        <end position="915"/>
    </location>
</feature>
<dbReference type="AlphaFoldDB" id="A0A0E0R304"/>
<dbReference type="PANTHER" id="PTHR35833:SF1">
    <property type="entry name" value="GALACTOSE-BINDING DOMAIN-CONTAINING PROTEIN"/>
    <property type="match status" value="1"/>
</dbReference>
<dbReference type="PANTHER" id="PTHR35833">
    <property type="entry name" value="GALACTOSE-BINDING DOMAIN-LIKE, ARMADILLO-TYPE FOLD PROTEIN-RELATED"/>
    <property type="match status" value="1"/>
</dbReference>
<proteinExistence type="predicted"/>
<evidence type="ECO:0000256" key="1">
    <source>
        <dbReference type="SAM" id="MobiDB-lite"/>
    </source>
</evidence>
<dbReference type="OMA" id="CWFSEMS"/>
<dbReference type="HOGENOM" id="CLU_318174_0_0_1"/>
<accession>A0A0E0R304</accession>
<dbReference type="Proteomes" id="UP000008022">
    <property type="component" value="Unassembled WGS sequence"/>
</dbReference>
<reference evidence="2" key="2">
    <citation type="submission" date="2015-06" db="UniProtKB">
        <authorList>
            <consortium name="EnsemblPlants"/>
        </authorList>
    </citation>
    <scope>IDENTIFICATION</scope>
</reference>
<reference evidence="3" key="1">
    <citation type="submission" date="2013-06" db="EMBL/GenBank/DDBJ databases">
        <authorList>
            <person name="Zhao Q."/>
        </authorList>
    </citation>
    <scope>NUCLEOTIDE SEQUENCE</scope>
    <source>
        <strain evidence="3">cv. W1943</strain>
    </source>
</reference>
<dbReference type="STRING" id="4529.A0A0E0R304"/>
<dbReference type="Gramene" id="ORUFI10G21150.1">
    <property type="protein sequence ID" value="ORUFI10G21150.1"/>
    <property type="gene ID" value="ORUFI10G21150"/>
</dbReference>